<dbReference type="Proteomes" id="UP000188318">
    <property type="component" value="Unassembled WGS sequence"/>
</dbReference>
<proteinExistence type="predicted"/>
<dbReference type="AlphaFoldDB" id="A0A1R3RPQ9"/>
<evidence type="ECO:0000256" key="1">
    <source>
        <dbReference type="SAM" id="MobiDB-lite"/>
    </source>
</evidence>
<feature type="region of interest" description="Disordered" evidence="1">
    <location>
        <begin position="1"/>
        <end position="21"/>
    </location>
</feature>
<evidence type="ECO:0000313" key="2">
    <source>
        <dbReference type="EMBL" id="OOF96464.1"/>
    </source>
</evidence>
<dbReference type="EMBL" id="KV907498">
    <property type="protein sequence ID" value="OOF96464.1"/>
    <property type="molecule type" value="Genomic_DNA"/>
</dbReference>
<sequence length="317" mass="35046">MDDTYACDAPSNLIDRDDDNETDDEERVASLENASFGIYLGPVGSPSAFNLRNDPRCPEQRQIITAYFGSVYYQGDAVEVIHGHLSPESNSFATLLVYEFRFTGVRPKSRIKWASVSFKFYNSESKSPEPKVLKISPDNVDMLQPVGQESESSTTVNAQATAGYMGVSLGASYEQSDLVRSTADKYTAVRGFMPPTHFSHTGSVIWTVEENQASQAGVPVRLRTALLLQRYTEDRFEAKVKVKVQAGGLNLFEKLVGVNDENDPVLYNPRAPPTNKLRSAYDRHHLEAVDLGPFYEVSTPTILESGQGKASHSGPHR</sequence>
<protein>
    <submittedName>
        <fullName evidence="2">Uncharacterized protein</fullName>
    </submittedName>
</protein>
<name>A0A1R3RPQ9_ASPC5</name>
<accession>A0A1R3RPQ9</accession>
<evidence type="ECO:0000313" key="3">
    <source>
        <dbReference type="Proteomes" id="UP000188318"/>
    </source>
</evidence>
<gene>
    <name evidence="2" type="ORF">ASPCADRAFT_4508</name>
</gene>
<organism evidence="2 3">
    <name type="scientific">Aspergillus carbonarius (strain ITEM 5010)</name>
    <dbReference type="NCBI Taxonomy" id="602072"/>
    <lineage>
        <taxon>Eukaryota</taxon>
        <taxon>Fungi</taxon>
        <taxon>Dikarya</taxon>
        <taxon>Ascomycota</taxon>
        <taxon>Pezizomycotina</taxon>
        <taxon>Eurotiomycetes</taxon>
        <taxon>Eurotiomycetidae</taxon>
        <taxon>Eurotiales</taxon>
        <taxon>Aspergillaceae</taxon>
        <taxon>Aspergillus</taxon>
        <taxon>Aspergillus subgen. Circumdati</taxon>
    </lineage>
</organism>
<dbReference type="VEuPathDB" id="FungiDB:ASPCADRAFT_4508"/>
<reference evidence="3" key="1">
    <citation type="journal article" date="2017" name="Genome Biol.">
        <title>Comparative genomics reveals high biological diversity and specific adaptations in the industrially and medically important fungal genus Aspergillus.</title>
        <authorList>
            <person name="de Vries R.P."/>
            <person name="Riley R."/>
            <person name="Wiebenga A."/>
            <person name="Aguilar-Osorio G."/>
            <person name="Amillis S."/>
            <person name="Uchima C.A."/>
            <person name="Anderluh G."/>
            <person name="Asadollahi M."/>
            <person name="Askin M."/>
            <person name="Barry K."/>
            <person name="Battaglia E."/>
            <person name="Bayram O."/>
            <person name="Benocci T."/>
            <person name="Braus-Stromeyer S.A."/>
            <person name="Caldana C."/>
            <person name="Canovas D."/>
            <person name="Cerqueira G.C."/>
            <person name="Chen F."/>
            <person name="Chen W."/>
            <person name="Choi C."/>
            <person name="Clum A."/>
            <person name="Dos Santos R.A."/>
            <person name="Damasio A.R."/>
            <person name="Diallinas G."/>
            <person name="Emri T."/>
            <person name="Fekete E."/>
            <person name="Flipphi M."/>
            <person name="Freyberg S."/>
            <person name="Gallo A."/>
            <person name="Gournas C."/>
            <person name="Habgood R."/>
            <person name="Hainaut M."/>
            <person name="Harispe M.L."/>
            <person name="Henrissat B."/>
            <person name="Hilden K.S."/>
            <person name="Hope R."/>
            <person name="Hossain A."/>
            <person name="Karabika E."/>
            <person name="Karaffa L."/>
            <person name="Karanyi Z."/>
            <person name="Krasevec N."/>
            <person name="Kuo A."/>
            <person name="Kusch H."/>
            <person name="LaButti K."/>
            <person name="Lagendijk E.L."/>
            <person name="Lapidus A."/>
            <person name="Levasseur A."/>
            <person name="Lindquist E."/>
            <person name="Lipzen A."/>
            <person name="Logrieco A.F."/>
            <person name="MacCabe A."/>
            <person name="Maekelae M.R."/>
            <person name="Malavazi I."/>
            <person name="Melin P."/>
            <person name="Meyer V."/>
            <person name="Mielnichuk N."/>
            <person name="Miskei M."/>
            <person name="Molnar A.P."/>
            <person name="Mule G."/>
            <person name="Ngan C.Y."/>
            <person name="Orejas M."/>
            <person name="Orosz E."/>
            <person name="Ouedraogo J.P."/>
            <person name="Overkamp K.M."/>
            <person name="Park H.-S."/>
            <person name="Perrone G."/>
            <person name="Piumi F."/>
            <person name="Punt P.J."/>
            <person name="Ram A.F."/>
            <person name="Ramon A."/>
            <person name="Rauscher S."/>
            <person name="Record E."/>
            <person name="Riano-Pachon D.M."/>
            <person name="Robert V."/>
            <person name="Roehrig J."/>
            <person name="Ruller R."/>
            <person name="Salamov A."/>
            <person name="Salih N.S."/>
            <person name="Samson R.A."/>
            <person name="Sandor E."/>
            <person name="Sanguinetti M."/>
            <person name="Schuetze T."/>
            <person name="Sepcic K."/>
            <person name="Shelest E."/>
            <person name="Sherlock G."/>
            <person name="Sophianopoulou V."/>
            <person name="Squina F.M."/>
            <person name="Sun H."/>
            <person name="Susca A."/>
            <person name="Todd R.B."/>
            <person name="Tsang A."/>
            <person name="Unkles S.E."/>
            <person name="van de Wiele N."/>
            <person name="van Rossen-Uffink D."/>
            <person name="Oliveira J.V."/>
            <person name="Vesth T.C."/>
            <person name="Visser J."/>
            <person name="Yu J.-H."/>
            <person name="Zhou M."/>
            <person name="Andersen M.R."/>
            <person name="Archer D.B."/>
            <person name="Baker S.E."/>
            <person name="Benoit I."/>
            <person name="Brakhage A.A."/>
            <person name="Braus G.H."/>
            <person name="Fischer R."/>
            <person name="Frisvad J.C."/>
            <person name="Goldman G.H."/>
            <person name="Houbraken J."/>
            <person name="Oakley B."/>
            <person name="Pocsi I."/>
            <person name="Scazzocchio C."/>
            <person name="Seiboth B."/>
            <person name="vanKuyk P.A."/>
            <person name="Wortman J."/>
            <person name="Dyer P.S."/>
            <person name="Grigoriev I.V."/>
        </authorList>
    </citation>
    <scope>NUCLEOTIDE SEQUENCE [LARGE SCALE GENOMIC DNA]</scope>
    <source>
        <strain evidence="3">ITEM 5010</strain>
    </source>
</reference>
<dbReference type="STRING" id="602072.A0A1R3RPQ9"/>
<keyword evidence="3" id="KW-1185">Reference proteome</keyword>
<dbReference type="OrthoDB" id="3796612at2759"/>
<dbReference type="OMA" id="FHTQNDP"/>